<sequence length="103" mass="11499">MTFNLWDYLGVSVCVRACARVCVCACVYVCVWMSICVEKGVFVLRGCMQASLSPGAKQLLERREQQMPAIHSTLGTQRKARLCSRRPQQSQAEKHRASPPGQP</sequence>
<feature type="region of interest" description="Disordered" evidence="1">
    <location>
        <begin position="72"/>
        <end position="103"/>
    </location>
</feature>
<dbReference type="Proteomes" id="UP001345963">
    <property type="component" value="Unassembled WGS sequence"/>
</dbReference>
<accession>A0ABU7A5D1</accession>
<evidence type="ECO:0000313" key="2">
    <source>
        <dbReference type="EMBL" id="MED6232825.1"/>
    </source>
</evidence>
<name>A0ABU7A5D1_9TELE</name>
<protein>
    <submittedName>
        <fullName evidence="2">Uncharacterized protein</fullName>
    </submittedName>
</protein>
<organism evidence="2 3">
    <name type="scientific">Ataeniobius toweri</name>
    <dbReference type="NCBI Taxonomy" id="208326"/>
    <lineage>
        <taxon>Eukaryota</taxon>
        <taxon>Metazoa</taxon>
        <taxon>Chordata</taxon>
        <taxon>Craniata</taxon>
        <taxon>Vertebrata</taxon>
        <taxon>Euteleostomi</taxon>
        <taxon>Actinopterygii</taxon>
        <taxon>Neopterygii</taxon>
        <taxon>Teleostei</taxon>
        <taxon>Neoteleostei</taxon>
        <taxon>Acanthomorphata</taxon>
        <taxon>Ovalentaria</taxon>
        <taxon>Atherinomorphae</taxon>
        <taxon>Cyprinodontiformes</taxon>
        <taxon>Goodeidae</taxon>
        <taxon>Ataeniobius</taxon>
    </lineage>
</organism>
<keyword evidence="3" id="KW-1185">Reference proteome</keyword>
<evidence type="ECO:0000256" key="1">
    <source>
        <dbReference type="SAM" id="MobiDB-lite"/>
    </source>
</evidence>
<comment type="caution">
    <text evidence="2">The sequence shown here is derived from an EMBL/GenBank/DDBJ whole genome shotgun (WGS) entry which is preliminary data.</text>
</comment>
<reference evidence="2 3" key="1">
    <citation type="submission" date="2021-07" db="EMBL/GenBank/DDBJ databases">
        <authorList>
            <person name="Palmer J.M."/>
        </authorList>
    </citation>
    <scope>NUCLEOTIDE SEQUENCE [LARGE SCALE GENOMIC DNA]</scope>
    <source>
        <strain evidence="2 3">AT_MEX2019</strain>
        <tissue evidence="2">Muscle</tissue>
    </source>
</reference>
<gene>
    <name evidence="2" type="ORF">ATANTOWER_002945</name>
</gene>
<proteinExistence type="predicted"/>
<evidence type="ECO:0000313" key="3">
    <source>
        <dbReference type="Proteomes" id="UP001345963"/>
    </source>
</evidence>
<dbReference type="EMBL" id="JAHUTI010001308">
    <property type="protein sequence ID" value="MED6232825.1"/>
    <property type="molecule type" value="Genomic_DNA"/>
</dbReference>